<feature type="transmembrane region" description="Helical" evidence="9">
    <location>
        <begin position="38"/>
        <end position="58"/>
    </location>
</feature>
<name>A0ABV0AKC9_9ACTN</name>
<dbReference type="InterPro" id="IPR050482">
    <property type="entry name" value="Sensor_HK_TwoCompSys"/>
</dbReference>
<dbReference type="PANTHER" id="PTHR24421">
    <property type="entry name" value="NITRATE/NITRITE SENSOR PROTEIN NARX-RELATED"/>
    <property type="match status" value="1"/>
</dbReference>
<dbReference type="InterPro" id="IPR011712">
    <property type="entry name" value="Sig_transdc_His_kin_sub3_dim/P"/>
</dbReference>
<comment type="catalytic activity">
    <reaction evidence="1">
        <text>ATP + protein L-histidine = ADP + protein N-phospho-L-histidine.</text>
        <dbReference type="EC" id="2.7.13.3"/>
    </reaction>
</comment>
<reference evidence="11 12" key="1">
    <citation type="submission" date="2024-05" db="EMBL/GenBank/DDBJ databases">
        <title>Microbispora sp.ZYX-F-249.</title>
        <authorList>
            <person name="Xie H."/>
        </authorList>
    </citation>
    <scope>NUCLEOTIDE SEQUENCE [LARGE SCALE GENOMIC DNA]</scope>
    <source>
        <strain evidence="11 12">ZYX-F-249</strain>
    </source>
</reference>
<dbReference type="RefSeq" id="WP_346225794.1">
    <property type="nucleotide sequence ID" value="NZ_JBDJAW010000007.1"/>
</dbReference>
<evidence type="ECO:0000256" key="9">
    <source>
        <dbReference type="SAM" id="Phobius"/>
    </source>
</evidence>
<comment type="caution">
    <text evidence="11">The sequence shown here is derived from an EMBL/GenBank/DDBJ whole genome shotgun (WGS) entry which is preliminary data.</text>
</comment>
<keyword evidence="3" id="KW-0597">Phosphoprotein</keyword>
<evidence type="ECO:0000313" key="12">
    <source>
        <dbReference type="Proteomes" id="UP001447516"/>
    </source>
</evidence>
<keyword evidence="9" id="KW-1133">Transmembrane helix</keyword>
<keyword evidence="7" id="KW-0067">ATP-binding</keyword>
<dbReference type="InterPro" id="IPR036890">
    <property type="entry name" value="HATPase_C_sf"/>
</dbReference>
<keyword evidence="8" id="KW-0902">Two-component regulatory system</keyword>
<keyword evidence="4" id="KW-0808">Transferase</keyword>
<keyword evidence="12" id="KW-1185">Reference proteome</keyword>
<keyword evidence="6 11" id="KW-0418">Kinase</keyword>
<feature type="transmembrane region" description="Helical" evidence="9">
    <location>
        <begin position="14"/>
        <end position="32"/>
    </location>
</feature>
<dbReference type="Gene3D" id="3.30.565.10">
    <property type="entry name" value="Histidine kinase-like ATPase, C-terminal domain"/>
    <property type="match status" value="1"/>
</dbReference>
<evidence type="ECO:0000256" key="5">
    <source>
        <dbReference type="ARBA" id="ARBA00022741"/>
    </source>
</evidence>
<accession>A0ABV0AKC9</accession>
<evidence type="ECO:0000256" key="1">
    <source>
        <dbReference type="ARBA" id="ARBA00000085"/>
    </source>
</evidence>
<evidence type="ECO:0000256" key="3">
    <source>
        <dbReference type="ARBA" id="ARBA00022553"/>
    </source>
</evidence>
<dbReference type="EMBL" id="JBDJAW010000007">
    <property type="protein sequence ID" value="MEN3535774.1"/>
    <property type="molecule type" value="Genomic_DNA"/>
</dbReference>
<proteinExistence type="predicted"/>
<dbReference type="EC" id="2.7.13.3" evidence="2"/>
<dbReference type="CDD" id="cd16917">
    <property type="entry name" value="HATPase_UhpB-NarQ-NarX-like"/>
    <property type="match status" value="1"/>
</dbReference>
<evidence type="ECO:0000256" key="2">
    <source>
        <dbReference type="ARBA" id="ARBA00012438"/>
    </source>
</evidence>
<evidence type="ECO:0000259" key="10">
    <source>
        <dbReference type="Pfam" id="PF07730"/>
    </source>
</evidence>
<evidence type="ECO:0000256" key="4">
    <source>
        <dbReference type="ARBA" id="ARBA00022679"/>
    </source>
</evidence>
<evidence type="ECO:0000256" key="8">
    <source>
        <dbReference type="ARBA" id="ARBA00023012"/>
    </source>
</evidence>
<dbReference type="PANTHER" id="PTHR24421:SF10">
    <property type="entry name" value="NITRATE_NITRITE SENSOR PROTEIN NARQ"/>
    <property type="match status" value="1"/>
</dbReference>
<evidence type="ECO:0000313" key="11">
    <source>
        <dbReference type="EMBL" id="MEN3535774.1"/>
    </source>
</evidence>
<feature type="domain" description="Signal transduction histidine kinase subgroup 3 dimerisation and phosphoacceptor" evidence="10">
    <location>
        <begin position="84"/>
        <end position="147"/>
    </location>
</feature>
<sequence length="288" mass="30413">MEADHAFPRHGRRVWPLAVAVNVVLLLALLAVGRGGLAAVVLPVVIAALALAVTVWAASGARRQRVAYEARLAAWAGERAAQAERLRIARELHDIVSHGLGLITVRASAARYPGTGDDASAALSDIERIGRQTTTELRRMLNVLRDSAAAAAPLRPADSLRDLPAIVEDAERAGPAVTVELGEIDDISSGAQLAVCSVVREALTNTARHAGPTSANVYVHRDGDWIVTSVWDEGPVDGWTPHAGAGHGIEGLRERVTAIGGTFEAGRAGNGFRVTARIPEARMPWKTA</sequence>
<dbReference type="Gene3D" id="1.20.5.1930">
    <property type="match status" value="1"/>
</dbReference>
<protein>
    <recommendedName>
        <fullName evidence="2">histidine kinase</fullName>
        <ecNumber evidence="2">2.7.13.3</ecNumber>
    </recommendedName>
</protein>
<evidence type="ECO:0000256" key="7">
    <source>
        <dbReference type="ARBA" id="ARBA00022840"/>
    </source>
</evidence>
<organism evidence="11 12">
    <name type="scientific">Microbispora maris</name>
    <dbReference type="NCBI Taxonomy" id="3144104"/>
    <lineage>
        <taxon>Bacteria</taxon>
        <taxon>Bacillati</taxon>
        <taxon>Actinomycetota</taxon>
        <taxon>Actinomycetes</taxon>
        <taxon>Streptosporangiales</taxon>
        <taxon>Streptosporangiaceae</taxon>
        <taxon>Microbispora</taxon>
    </lineage>
</organism>
<evidence type="ECO:0000256" key="6">
    <source>
        <dbReference type="ARBA" id="ARBA00022777"/>
    </source>
</evidence>
<dbReference type="Proteomes" id="UP001447516">
    <property type="component" value="Unassembled WGS sequence"/>
</dbReference>
<keyword evidence="9" id="KW-0472">Membrane</keyword>
<keyword evidence="5" id="KW-0547">Nucleotide-binding</keyword>
<dbReference type="SUPFAM" id="SSF55874">
    <property type="entry name" value="ATPase domain of HSP90 chaperone/DNA topoisomerase II/histidine kinase"/>
    <property type="match status" value="1"/>
</dbReference>
<dbReference type="GO" id="GO:0016301">
    <property type="term" value="F:kinase activity"/>
    <property type="evidence" value="ECO:0007669"/>
    <property type="project" value="UniProtKB-KW"/>
</dbReference>
<gene>
    <name evidence="11" type="ORF">AAH991_11720</name>
</gene>
<keyword evidence="9" id="KW-0812">Transmembrane</keyword>
<dbReference type="Pfam" id="PF07730">
    <property type="entry name" value="HisKA_3"/>
    <property type="match status" value="1"/>
</dbReference>